<protein>
    <recommendedName>
        <fullName evidence="3">Transposase DDE domain-containing protein</fullName>
    </recommendedName>
</protein>
<dbReference type="Proteomes" id="UP000599179">
    <property type="component" value="Unassembled WGS sequence"/>
</dbReference>
<name>A0ABQ1SND0_9FLAO</name>
<evidence type="ECO:0000313" key="2">
    <source>
        <dbReference type="Proteomes" id="UP000599179"/>
    </source>
</evidence>
<reference evidence="2" key="1">
    <citation type="journal article" date="2019" name="Int. J. Syst. Evol. Microbiol.">
        <title>The Global Catalogue of Microorganisms (GCM) 10K type strain sequencing project: providing services to taxonomists for standard genome sequencing and annotation.</title>
        <authorList>
            <consortium name="The Broad Institute Genomics Platform"/>
            <consortium name="The Broad Institute Genome Sequencing Center for Infectious Disease"/>
            <person name="Wu L."/>
            <person name="Ma J."/>
        </authorList>
    </citation>
    <scope>NUCLEOTIDE SEQUENCE [LARGE SCALE GENOMIC DNA]</scope>
    <source>
        <strain evidence="2">CGMCC 1.12931</strain>
    </source>
</reference>
<evidence type="ECO:0008006" key="3">
    <source>
        <dbReference type="Google" id="ProtNLM"/>
    </source>
</evidence>
<comment type="caution">
    <text evidence="1">The sequence shown here is derived from an EMBL/GenBank/DDBJ whole genome shotgun (WGS) entry which is preliminary data.</text>
</comment>
<proteinExistence type="predicted"/>
<organism evidence="1 2">
    <name type="scientific">Psychroflexus planctonicus</name>
    <dbReference type="NCBI Taxonomy" id="1526575"/>
    <lineage>
        <taxon>Bacteria</taxon>
        <taxon>Pseudomonadati</taxon>
        <taxon>Bacteroidota</taxon>
        <taxon>Flavobacteriia</taxon>
        <taxon>Flavobacteriales</taxon>
        <taxon>Flavobacteriaceae</taxon>
        <taxon>Psychroflexus</taxon>
    </lineage>
</organism>
<evidence type="ECO:0000313" key="1">
    <source>
        <dbReference type="EMBL" id="GGE45144.1"/>
    </source>
</evidence>
<dbReference type="EMBL" id="BMGM01000016">
    <property type="protein sequence ID" value="GGE45144.1"/>
    <property type="molecule type" value="Genomic_DNA"/>
</dbReference>
<gene>
    <name evidence="1" type="ORF">GCM10010832_26360</name>
</gene>
<sequence>MAGILRSIYATFKIVMGINSLKWRVKSQSKFIYDIGFNIAKIKHRFDIDKIVYSSIN</sequence>
<accession>A0ABQ1SND0</accession>
<keyword evidence="2" id="KW-1185">Reference proteome</keyword>